<dbReference type="PANTHER" id="PTHR42794">
    <property type="entry name" value="HEMIN IMPORT ATP-BINDING PROTEIN HMUV"/>
    <property type="match status" value="1"/>
</dbReference>
<feature type="domain" description="ABC transporter" evidence="7">
    <location>
        <begin position="3"/>
        <end position="237"/>
    </location>
</feature>
<dbReference type="GO" id="GO:0016887">
    <property type="term" value="F:ATP hydrolysis activity"/>
    <property type="evidence" value="ECO:0007669"/>
    <property type="project" value="InterPro"/>
</dbReference>
<dbReference type="InterPro" id="IPR003593">
    <property type="entry name" value="AAA+_ATPase"/>
</dbReference>
<dbReference type="PANTHER" id="PTHR42794:SF1">
    <property type="entry name" value="HEMIN IMPORT ATP-BINDING PROTEIN HMUV"/>
    <property type="match status" value="1"/>
</dbReference>
<keyword evidence="3" id="KW-0547">Nucleotide-binding</keyword>
<organism evidence="8">
    <name type="scientific">Chelativorans sp. (strain BNC1)</name>
    <dbReference type="NCBI Taxonomy" id="266779"/>
    <lineage>
        <taxon>Bacteria</taxon>
        <taxon>Pseudomonadati</taxon>
        <taxon>Pseudomonadota</taxon>
        <taxon>Alphaproteobacteria</taxon>
        <taxon>Hyphomicrobiales</taxon>
        <taxon>Phyllobacteriaceae</taxon>
        <taxon>Chelativorans</taxon>
    </lineage>
</organism>
<comment type="function">
    <text evidence="6">Part of the ABC transporter complex HmuTUV involved in hemin import. Responsible for energy coupling to the transport system.</text>
</comment>
<reference evidence="8" key="1">
    <citation type="submission" date="2006-06" db="EMBL/GenBank/DDBJ databases">
        <title>Complete sequence of chromosome of Chelativorans sp. BNC1.</title>
        <authorList>
            <consortium name="US DOE Joint Genome Institute"/>
            <person name="Copeland A."/>
            <person name="Lucas S."/>
            <person name="Lapidus A."/>
            <person name="Barry K."/>
            <person name="Detter J.C."/>
            <person name="Glavina del Rio T."/>
            <person name="Hammon N."/>
            <person name="Israni S."/>
            <person name="Dalin E."/>
            <person name="Tice H."/>
            <person name="Pitluck S."/>
            <person name="Chertkov O."/>
            <person name="Brettin T."/>
            <person name="Bruce D."/>
            <person name="Han C."/>
            <person name="Tapia R."/>
            <person name="Gilna P."/>
            <person name="Schmutz J."/>
            <person name="Larimer F."/>
            <person name="Land M."/>
            <person name="Hauser L."/>
            <person name="Kyrpides N."/>
            <person name="Mikhailova N."/>
            <person name="Richardson P."/>
        </authorList>
    </citation>
    <scope>NUCLEOTIDE SEQUENCE</scope>
    <source>
        <strain evidence="8">BNC1</strain>
    </source>
</reference>
<dbReference type="CDD" id="cd03214">
    <property type="entry name" value="ABC_Iron-Siderophores_B12_Hemin"/>
    <property type="match status" value="1"/>
</dbReference>
<proteinExistence type="inferred from homology"/>
<evidence type="ECO:0000256" key="5">
    <source>
        <dbReference type="ARBA" id="ARBA00022967"/>
    </source>
</evidence>
<evidence type="ECO:0000256" key="3">
    <source>
        <dbReference type="ARBA" id="ARBA00022741"/>
    </source>
</evidence>
<evidence type="ECO:0000256" key="2">
    <source>
        <dbReference type="ARBA" id="ARBA00022448"/>
    </source>
</evidence>
<dbReference type="Gene3D" id="3.40.50.300">
    <property type="entry name" value="P-loop containing nucleotide triphosphate hydrolases"/>
    <property type="match status" value="1"/>
</dbReference>
<protein>
    <submittedName>
        <fullName evidence="8">ABC transporter related protein</fullName>
    </submittedName>
</protein>
<keyword evidence="5" id="KW-1278">Translocase</keyword>
<gene>
    <name evidence="8" type="ordered locus">Meso_2066</name>
</gene>
<evidence type="ECO:0000259" key="7">
    <source>
        <dbReference type="PROSITE" id="PS50893"/>
    </source>
</evidence>
<dbReference type="EMBL" id="CP000390">
    <property type="protein sequence ID" value="ABG63459.1"/>
    <property type="molecule type" value="Genomic_DNA"/>
</dbReference>
<dbReference type="GO" id="GO:0005524">
    <property type="term" value="F:ATP binding"/>
    <property type="evidence" value="ECO:0007669"/>
    <property type="project" value="UniProtKB-KW"/>
</dbReference>
<dbReference type="KEGG" id="mes:Meso_2066"/>
<dbReference type="AlphaFoldDB" id="Q11GL6"/>
<dbReference type="OrthoDB" id="9805601at2"/>
<name>Q11GL6_CHESB</name>
<evidence type="ECO:0000256" key="4">
    <source>
        <dbReference type="ARBA" id="ARBA00022840"/>
    </source>
</evidence>
<dbReference type="InterPro" id="IPR003439">
    <property type="entry name" value="ABC_transporter-like_ATP-bd"/>
</dbReference>
<keyword evidence="4" id="KW-0067">ATP-binding</keyword>
<sequence>MRLEVENLDVALSGRQVLRGIAMALAAGEVVGLLGPNGAGKSTLMRALAGLVAASGRMRLDGEDLPSLSPAARARLLAYLPQARIVGWRLSVRDLVRLGRLPWRRFGVSPTEADEKIVEDALALMDIAGLAGRPATELSGGEQARVLIARAVAQATPALIADEPASGLDPAHQIMMMLALRRLASEGRTILVSLHDLTLAARWCDRVVMLKEGQVAAEGSPGEVMTPERLADIYGVTAHFARDKEGLILAPTGLTIAR</sequence>
<dbReference type="InterPro" id="IPR017871">
    <property type="entry name" value="ABC_transporter-like_CS"/>
</dbReference>
<dbReference type="FunFam" id="3.40.50.300:FF:000134">
    <property type="entry name" value="Iron-enterobactin ABC transporter ATP-binding protein"/>
    <property type="match status" value="1"/>
</dbReference>
<accession>Q11GL6</accession>
<dbReference type="InterPro" id="IPR027417">
    <property type="entry name" value="P-loop_NTPase"/>
</dbReference>
<evidence type="ECO:0000313" key="8">
    <source>
        <dbReference type="EMBL" id="ABG63459.1"/>
    </source>
</evidence>
<comment type="similarity">
    <text evidence="1">Belongs to the ABC transporter superfamily.</text>
</comment>
<dbReference type="PROSITE" id="PS00211">
    <property type="entry name" value="ABC_TRANSPORTER_1"/>
    <property type="match status" value="1"/>
</dbReference>
<dbReference type="STRING" id="266779.Meso_2066"/>
<dbReference type="SUPFAM" id="SSF52540">
    <property type="entry name" value="P-loop containing nucleoside triphosphate hydrolases"/>
    <property type="match status" value="1"/>
</dbReference>
<dbReference type="PROSITE" id="PS50893">
    <property type="entry name" value="ABC_TRANSPORTER_2"/>
    <property type="match status" value="1"/>
</dbReference>
<dbReference type="Pfam" id="PF00005">
    <property type="entry name" value="ABC_tran"/>
    <property type="match status" value="1"/>
</dbReference>
<evidence type="ECO:0000256" key="1">
    <source>
        <dbReference type="ARBA" id="ARBA00005417"/>
    </source>
</evidence>
<keyword evidence="2" id="KW-0813">Transport</keyword>
<dbReference type="eggNOG" id="COG1120">
    <property type="taxonomic scope" value="Bacteria"/>
</dbReference>
<evidence type="ECO:0000256" key="6">
    <source>
        <dbReference type="ARBA" id="ARBA00037066"/>
    </source>
</evidence>
<dbReference type="HOGENOM" id="CLU_000604_1_11_5"/>
<dbReference type="SMART" id="SM00382">
    <property type="entry name" value="AAA"/>
    <property type="match status" value="1"/>
</dbReference>